<proteinExistence type="predicted"/>
<gene>
    <name evidence="1" type="ORF">HB844_02110</name>
</gene>
<evidence type="ECO:0000313" key="1">
    <source>
        <dbReference type="EMBL" id="MBC1397656.1"/>
    </source>
</evidence>
<dbReference type="Proteomes" id="UP000571128">
    <property type="component" value="Unassembled WGS sequence"/>
</dbReference>
<name>A0A841YBM7_9LIST</name>
<accession>A0A841YBM7</accession>
<comment type="caution">
    <text evidence="1">The sequence shown here is derived from an EMBL/GenBank/DDBJ whole genome shotgun (WGS) entry which is preliminary data.</text>
</comment>
<organism evidence="1 2">
    <name type="scientific">Listeria fleischmannii</name>
    <dbReference type="NCBI Taxonomy" id="1069827"/>
    <lineage>
        <taxon>Bacteria</taxon>
        <taxon>Bacillati</taxon>
        <taxon>Bacillota</taxon>
        <taxon>Bacilli</taxon>
        <taxon>Bacillales</taxon>
        <taxon>Listeriaceae</taxon>
        <taxon>Listeria</taxon>
    </lineage>
</organism>
<protein>
    <submittedName>
        <fullName evidence="1">Uncharacterized protein</fullName>
    </submittedName>
</protein>
<evidence type="ECO:0000313" key="2">
    <source>
        <dbReference type="Proteomes" id="UP000571128"/>
    </source>
</evidence>
<dbReference type="AlphaFoldDB" id="A0A841YBM7"/>
<sequence>MIKPPFDLYFTNLLFLNKKVIILIPYTGSDIVIFRIKDAKFIKKDALSERGFSDCGLPVIIKLGHLVKGAYGND</sequence>
<reference evidence="1 2" key="1">
    <citation type="submission" date="2020-03" db="EMBL/GenBank/DDBJ databases">
        <title>Soil Listeria distribution.</title>
        <authorList>
            <person name="Liao J."/>
            <person name="Wiedmann M."/>
        </authorList>
    </citation>
    <scope>NUCLEOTIDE SEQUENCE [LARGE SCALE GENOMIC DNA]</scope>
    <source>
        <strain evidence="1 2">FSL L7-1645</strain>
    </source>
</reference>
<dbReference type="EMBL" id="JAARPY010000002">
    <property type="protein sequence ID" value="MBC1397656.1"/>
    <property type="molecule type" value="Genomic_DNA"/>
</dbReference>